<evidence type="ECO:0000256" key="6">
    <source>
        <dbReference type="PIRNR" id="PIRNR001123"/>
    </source>
</evidence>
<protein>
    <submittedName>
        <fullName evidence="7">Endoglucanase</fullName>
        <ecNumber evidence="7">3.2.1.4</ecNumber>
    </submittedName>
</protein>
<keyword evidence="8" id="KW-1185">Reference proteome</keyword>
<sequence length="354" mass="38453">MSKSHQFLYELVNTPSPSGYEELVQSKWLNYVQPFADELRTDHAGNAYAVLNPNAPFKVLIAGHADEIGFLVKSIDERGFIYVEKLGGISPANALGMEVTIHGERGEVTGTFGTNAEHHGGAKDKITVDDLYIDIGATSKDEVMQYIRVGDPAIYDVTPKTLLNQRVSARGLDNRSGAYIVAEVIRRLQGEKVQVGVYGVSTVNEETNMGGAYFAGAQVEPTMAIALDVTFATDYPSADPKKNGDVQLGKGPVLAIGAPINRKINGIFERVASENGIDLQYELTPRTTGTDADRLRVTGRGVPVAVVSLPLRYMHAPREVVSLEDIELEIELLVRFILSLEGKEGLKPVEVPSN</sequence>
<dbReference type="PIRSF" id="PIRSF001123">
    <property type="entry name" value="PepA_GA"/>
    <property type="match status" value="1"/>
</dbReference>
<keyword evidence="2" id="KW-0031">Aminopeptidase</keyword>
<name>A0ABS2P7D3_9BACL</name>
<dbReference type="RefSeq" id="WP_204695478.1">
    <property type="nucleotide sequence ID" value="NZ_JAFBEC010000001.1"/>
</dbReference>
<evidence type="ECO:0000256" key="4">
    <source>
        <dbReference type="ARBA" id="ARBA00022723"/>
    </source>
</evidence>
<dbReference type="PANTHER" id="PTHR32481">
    <property type="entry name" value="AMINOPEPTIDASE"/>
    <property type="match status" value="1"/>
</dbReference>
<evidence type="ECO:0000256" key="1">
    <source>
        <dbReference type="ARBA" id="ARBA00006272"/>
    </source>
</evidence>
<dbReference type="EC" id="3.2.1.4" evidence="7"/>
<dbReference type="InterPro" id="IPR051464">
    <property type="entry name" value="Peptidase_M42_aminopept"/>
</dbReference>
<dbReference type="SUPFAM" id="SSF101821">
    <property type="entry name" value="Aminopeptidase/glucanase lid domain"/>
    <property type="match status" value="1"/>
</dbReference>
<dbReference type="Pfam" id="PF05343">
    <property type="entry name" value="Peptidase_M42"/>
    <property type="match status" value="1"/>
</dbReference>
<dbReference type="InterPro" id="IPR008007">
    <property type="entry name" value="Peptidase_M42"/>
</dbReference>
<evidence type="ECO:0000313" key="8">
    <source>
        <dbReference type="Proteomes" id="UP000741863"/>
    </source>
</evidence>
<organism evidence="7 8">
    <name type="scientific">Geomicrobium sediminis</name>
    <dbReference type="NCBI Taxonomy" id="1347788"/>
    <lineage>
        <taxon>Bacteria</taxon>
        <taxon>Bacillati</taxon>
        <taxon>Bacillota</taxon>
        <taxon>Bacilli</taxon>
        <taxon>Bacillales</taxon>
        <taxon>Geomicrobium</taxon>
    </lineage>
</organism>
<comment type="similarity">
    <text evidence="1 6">Belongs to the peptidase M42 family.</text>
</comment>
<gene>
    <name evidence="7" type="ORF">JOD17_000415</name>
</gene>
<dbReference type="GO" id="GO:0008810">
    <property type="term" value="F:cellulase activity"/>
    <property type="evidence" value="ECO:0007669"/>
    <property type="project" value="UniProtKB-EC"/>
</dbReference>
<keyword evidence="4" id="KW-0479">Metal-binding</keyword>
<dbReference type="InterPro" id="IPR023367">
    <property type="entry name" value="Peptidase_M42_dom2"/>
</dbReference>
<keyword evidence="5 7" id="KW-0378">Hydrolase</keyword>
<keyword evidence="7" id="KW-0326">Glycosidase</keyword>
<dbReference type="Proteomes" id="UP000741863">
    <property type="component" value="Unassembled WGS sequence"/>
</dbReference>
<reference evidence="7 8" key="1">
    <citation type="submission" date="2021-01" db="EMBL/GenBank/DDBJ databases">
        <title>Genomic Encyclopedia of Type Strains, Phase IV (KMG-IV): sequencing the most valuable type-strain genomes for metagenomic binning, comparative biology and taxonomic classification.</title>
        <authorList>
            <person name="Goeker M."/>
        </authorList>
    </citation>
    <scope>NUCLEOTIDE SEQUENCE [LARGE SCALE GENOMIC DNA]</scope>
    <source>
        <strain evidence="7 8">DSM 25540</strain>
    </source>
</reference>
<evidence type="ECO:0000256" key="2">
    <source>
        <dbReference type="ARBA" id="ARBA00022438"/>
    </source>
</evidence>
<proteinExistence type="inferred from homology"/>
<evidence type="ECO:0000256" key="3">
    <source>
        <dbReference type="ARBA" id="ARBA00022670"/>
    </source>
</evidence>
<evidence type="ECO:0000256" key="5">
    <source>
        <dbReference type="ARBA" id="ARBA00022801"/>
    </source>
</evidence>
<keyword evidence="3" id="KW-0645">Protease</keyword>
<dbReference type="EMBL" id="JAFBEC010000001">
    <property type="protein sequence ID" value="MBM7631324.1"/>
    <property type="molecule type" value="Genomic_DNA"/>
</dbReference>
<dbReference type="PANTHER" id="PTHR32481:SF0">
    <property type="entry name" value="AMINOPEPTIDASE YPDE-RELATED"/>
    <property type="match status" value="1"/>
</dbReference>
<dbReference type="SUPFAM" id="SSF53187">
    <property type="entry name" value="Zn-dependent exopeptidases"/>
    <property type="match status" value="1"/>
</dbReference>
<accession>A0ABS2P7D3</accession>
<evidence type="ECO:0000313" key="7">
    <source>
        <dbReference type="EMBL" id="MBM7631324.1"/>
    </source>
</evidence>
<dbReference type="Gene3D" id="3.40.630.10">
    <property type="entry name" value="Zn peptidases"/>
    <property type="match status" value="1"/>
</dbReference>
<comment type="caution">
    <text evidence="7">The sequence shown here is derived from an EMBL/GenBank/DDBJ whole genome shotgun (WGS) entry which is preliminary data.</text>
</comment>
<dbReference type="Gene3D" id="2.40.30.40">
    <property type="entry name" value="Peptidase M42, domain 2"/>
    <property type="match status" value="1"/>
</dbReference>